<proteinExistence type="predicted"/>
<dbReference type="InterPro" id="IPR011075">
    <property type="entry name" value="TetR_C"/>
</dbReference>
<feature type="domain" description="HTH tetR-type" evidence="5">
    <location>
        <begin position="9"/>
        <end position="69"/>
    </location>
</feature>
<comment type="caution">
    <text evidence="6">The sequence shown here is derived from an EMBL/GenBank/DDBJ whole genome shotgun (WGS) entry which is preliminary data.</text>
</comment>
<evidence type="ECO:0000256" key="4">
    <source>
        <dbReference type="PROSITE-ProRule" id="PRU00335"/>
    </source>
</evidence>
<dbReference type="Gene3D" id="1.10.10.60">
    <property type="entry name" value="Homeodomain-like"/>
    <property type="match status" value="1"/>
</dbReference>
<dbReference type="Pfam" id="PF16925">
    <property type="entry name" value="TetR_C_13"/>
    <property type="match status" value="1"/>
</dbReference>
<dbReference type="Proteomes" id="UP001596157">
    <property type="component" value="Unassembled WGS sequence"/>
</dbReference>
<dbReference type="SUPFAM" id="SSF46689">
    <property type="entry name" value="Homeodomain-like"/>
    <property type="match status" value="1"/>
</dbReference>
<dbReference type="Gene3D" id="1.10.357.10">
    <property type="entry name" value="Tetracycline Repressor, domain 2"/>
    <property type="match status" value="1"/>
</dbReference>
<organism evidence="6 7">
    <name type="scientific">Actinokineospora guangxiensis</name>
    <dbReference type="NCBI Taxonomy" id="1490288"/>
    <lineage>
        <taxon>Bacteria</taxon>
        <taxon>Bacillati</taxon>
        <taxon>Actinomycetota</taxon>
        <taxon>Actinomycetes</taxon>
        <taxon>Pseudonocardiales</taxon>
        <taxon>Pseudonocardiaceae</taxon>
        <taxon>Actinokineospora</taxon>
    </lineage>
</organism>
<feature type="DNA-binding region" description="H-T-H motif" evidence="4">
    <location>
        <begin position="32"/>
        <end position="51"/>
    </location>
</feature>
<evidence type="ECO:0000256" key="3">
    <source>
        <dbReference type="ARBA" id="ARBA00023163"/>
    </source>
</evidence>
<dbReference type="EMBL" id="JBHSKF010000007">
    <property type="protein sequence ID" value="MFC5288741.1"/>
    <property type="molecule type" value="Genomic_DNA"/>
</dbReference>
<dbReference type="PANTHER" id="PTHR47506:SF6">
    <property type="entry name" value="HTH-TYPE TRANSCRIPTIONAL REPRESSOR NEMR"/>
    <property type="match status" value="1"/>
</dbReference>
<dbReference type="SUPFAM" id="SSF48498">
    <property type="entry name" value="Tetracyclin repressor-like, C-terminal domain"/>
    <property type="match status" value="1"/>
</dbReference>
<protein>
    <submittedName>
        <fullName evidence="6">TetR/AcrR family transcriptional regulator</fullName>
    </submittedName>
</protein>
<gene>
    <name evidence="6" type="ORF">ACFPM7_16920</name>
</gene>
<dbReference type="InterPro" id="IPR009057">
    <property type="entry name" value="Homeodomain-like_sf"/>
</dbReference>
<sequence length="199" mass="21105">MDGRLARGARTRVAILRRATDIASVEGLEGLTIGRLATELSLSKSSVFAHFGSKEELQLAAIEHAEEVFSEHVVRPGLAAPAGLPRLLALAEHWLAYSRSRAFPGGCFFAGVLPEFDAREGRVHDAVLAGRTKWIALLTGLVAAAAERGELPEGVDPDQLAFEIDALASAANTQSVLTGSDVAYERAAAGIRARLTPRP</sequence>
<evidence type="ECO:0000313" key="6">
    <source>
        <dbReference type="EMBL" id="MFC5288741.1"/>
    </source>
</evidence>
<reference evidence="7" key="1">
    <citation type="journal article" date="2019" name="Int. J. Syst. Evol. Microbiol.">
        <title>The Global Catalogue of Microorganisms (GCM) 10K type strain sequencing project: providing services to taxonomists for standard genome sequencing and annotation.</title>
        <authorList>
            <consortium name="The Broad Institute Genomics Platform"/>
            <consortium name="The Broad Institute Genome Sequencing Center for Infectious Disease"/>
            <person name="Wu L."/>
            <person name="Ma J."/>
        </authorList>
    </citation>
    <scope>NUCLEOTIDE SEQUENCE [LARGE SCALE GENOMIC DNA]</scope>
    <source>
        <strain evidence="7">CCUG 59778</strain>
    </source>
</reference>
<evidence type="ECO:0000313" key="7">
    <source>
        <dbReference type="Proteomes" id="UP001596157"/>
    </source>
</evidence>
<keyword evidence="2 4" id="KW-0238">DNA-binding</keyword>
<evidence type="ECO:0000256" key="1">
    <source>
        <dbReference type="ARBA" id="ARBA00023015"/>
    </source>
</evidence>
<dbReference type="InterPro" id="IPR036271">
    <property type="entry name" value="Tet_transcr_reg_TetR-rel_C_sf"/>
</dbReference>
<keyword evidence="3" id="KW-0804">Transcription</keyword>
<keyword evidence="1" id="KW-0805">Transcription regulation</keyword>
<dbReference type="PROSITE" id="PS50977">
    <property type="entry name" value="HTH_TETR_2"/>
    <property type="match status" value="1"/>
</dbReference>
<accession>A0ABW0ESA8</accession>
<name>A0ABW0ESA8_9PSEU</name>
<evidence type="ECO:0000259" key="5">
    <source>
        <dbReference type="PROSITE" id="PS50977"/>
    </source>
</evidence>
<evidence type="ECO:0000256" key="2">
    <source>
        <dbReference type="ARBA" id="ARBA00023125"/>
    </source>
</evidence>
<dbReference type="Pfam" id="PF00440">
    <property type="entry name" value="TetR_N"/>
    <property type="match status" value="1"/>
</dbReference>
<dbReference type="RefSeq" id="WP_378248585.1">
    <property type="nucleotide sequence ID" value="NZ_JBHSKF010000007.1"/>
</dbReference>
<keyword evidence="7" id="KW-1185">Reference proteome</keyword>
<dbReference type="PANTHER" id="PTHR47506">
    <property type="entry name" value="TRANSCRIPTIONAL REGULATORY PROTEIN"/>
    <property type="match status" value="1"/>
</dbReference>
<dbReference type="InterPro" id="IPR001647">
    <property type="entry name" value="HTH_TetR"/>
</dbReference>